<evidence type="ECO:0000313" key="2">
    <source>
        <dbReference type="EMBL" id="KRH67968.1"/>
    </source>
</evidence>
<reference evidence="3" key="2">
    <citation type="submission" date="2018-02" db="UniProtKB">
        <authorList>
            <consortium name="EnsemblPlants"/>
        </authorList>
    </citation>
    <scope>IDENTIFICATION</scope>
    <source>
        <strain evidence="3">Williams 82</strain>
    </source>
</reference>
<dbReference type="InParanoid" id="A0A0R0KM31"/>
<dbReference type="Proteomes" id="UP000008827">
    <property type="component" value="Chromosome 3"/>
</dbReference>
<keyword evidence="4" id="KW-1185">Reference proteome</keyword>
<feature type="transmembrane region" description="Helical" evidence="1">
    <location>
        <begin position="12"/>
        <end position="37"/>
    </location>
</feature>
<proteinExistence type="predicted"/>
<sequence>MRWGYTQGVKLLNMCLAFFIIRWHSAWLLYLITSVWWTLHTICLKICLFVDFSFIHNGVSPPHGSTKLNFRKRVIFGKKNIKGRYIRIYDNCQKK</sequence>
<evidence type="ECO:0000256" key="1">
    <source>
        <dbReference type="SAM" id="Phobius"/>
    </source>
</evidence>
<protein>
    <submittedName>
        <fullName evidence="2 3">Uncharacterized protein</fullName>
    </submittedName>
</protein>
<organism evidence="2">
    <name type="scientific">Glycine max</name>
    <name type="common">Soybean</name>
    <name type="synonym">Glycine hispida</name>
    <dbReference type="NCBI Taxonomy" id="3847"/>
    <lineage>
        <taxon>Eukaryota</taxon>
        <taxon>Viridiplantae</taxon>
        <taxon>Streptophyta</taxon>
        <taxon>Embryophyta</taxon>
        <taxon>Tracheophyta</taxon>
        <taxon>Spermatophyta</taxon>
        <taxon>Magnoliopsida</taxon>
        <taxon>eudicotyledons</taxon>
        <taxon>Gunneridae</taxon>
        <taxon>Pentapetalae</taxon>
        <taxon>rosids</taxon>
        <taxon>fabids</taxon>
        <taxon>Fabales</taxon>
        <taxon>Fabaceae</taxon>
        <taxon>Papilionoideae</taxon>
        <taxon>50 kb inversion clade</taxon>
        <taxon>NPAAA clade</taxon>
        <taxon>indigoferoid/millettioid clade</taxon>
        <taxon>Phaseoleae</taxon>
        <taxon>Glycine</taxon>
        <taxon>Glycine subgen. Soja</taxon>
    </lineage>
</organism>
<evidence type="ECO:0000313" key="3">
    <source>
        <dbReference type="EnsemblPlants" id="KRH67968"/>
    </source>
</evidence>
<dbReference type="EnsemblPlants" id="KRH67968">
    <property type="protein sequence ID" value="KRH67968"/>
    <property type="gene ID" value="GLYMA_03G199200"/>
</dbReference>
<evidence type="ECO:0000313" key="4">
    <source>
        <dbReference type="Proteomes" id="UP000008827"/>
    </source>
</evidence>
<keyword evidence="1" id="KW-1133">Transmembrane helix</keyword>
<gene>
    <name evidence="2" type="ORF">GLYMA_03G199200</name>
</gene>
<dbReference type="AlphaFoldDB" id="A0A0R0KM31"/>
<keyword evidence="1" id="KW-0812">Transmembrane</keyword>
<dbReference type="EMBL" id="CM000836">
    <property type="protein sequence ID" value="KRH67968.1"/>
    <property type="molecule type" value="Genomic_DNA"/>
</dbReference>
<accession>A0A0R0KM31</accession>
<name>A0A0R0KM31_SOYBN</name>
<dbReference type="Gramene" id="KRH67968">
    <property type="protein sequence ID" value="KRH67968"/>
    <property type="gene ID" value="GLYMA_03G199200"/>
</dbReference>
<keyword evidence="1" id="KW-0472">Membrane</keyword>
<reference evidence="2" key="3">
    <citation type="submission" date="2018-07" db="EMBL/GenBank/DDBJ databases">
        <title>WGS assembly of Glycine max.</title>
        <authorList>
            <person name="Schmutz J."/>
            <person name="Cannon S."/>
            <person name="Schlueter J."/>
            <person name="Ma J."/>
            <person name="Mitros T."/>
            <person name="Nelson W."/>
            <person name="Hyten D."/>
            <person name="Song Q."/>
            <person name="Thelen J."/>
            <person name="Cheng J."/>
            <person name="Xu D."/>
            <person name="Hellsten U."/>
            <person name="May G."/>
            <person name="Yu Y."/>
            <person name="Sakurai T."/>
            <person name="Umezawa T."/>
            <person name="Bhattacharyya M."/>
            <person name="Sandhu D."/>
            <person name="Valliyodan B."/>
            <person name="Lindquist E."/>
            <person name="Peto M."/>
            <person name="Grant D."/>
            <person name="Shu S."/>
            <person name="Goodstein D."/>
            <person name="Barry K."/>
            <person name="Futrell-Griggs M."/>
            <person name="Abernathy B."/>
            <person name="Du J."/>
            <person name="Tian Z."/>
            <person name="Zhu L."/>
            <person name="Gill N."/>
            <person name="Joshi T."/>
            <person name="Libault M."/>
            <person name="Sethuraman A."/>
            <person name="Zhang X."/>
            <person name="Shinozaki K."/>
            <person name="Nguyen H."/>
            <person name="Wing R."/>
            <person name="Cregan P."/>
            <person name="Specht J."/>
            <person name="Grimwood J."/>
            <person name="Rokhsar D."/>
            <person name="Stacey G."/>
            <person name="Shoemaker R."/>
            <person name="Jackson S."/>
        </authorList>
    </citation>
    <scope>NUCLEOTIDE SEQUENCE</scope>
    <source>
        <tissue evidence="2">Callus</tissue>
    </source>
</reference>
<reference evidence="2 3" key="1">
    <citation type="journal article" date="2010" name="Nature">
        <title>Genome sequence of the palaeopolyploid soybean.</title>
        <authorList>
            <person name="Schmutz J."/>
            <person name="Cannon S.B."/>
            <person name="Schlueter J."/>
            <person name="Ma J."/>
            <person name="Mitros T."/>
            <person name="Nelson W."/>
            <person name="Hyten D.L."/>
            <person name="Song Q."/>
            <person name="Thelen J.J."/>
            <person name="Cheng J."/>
            <person name="Xu D."/>
            <person name="Hellsten U."/>
            <person name="May G.D."/>
            <person name="Yu Y."/>
            <person name="Sakurai T."/>
            <person name="Umezawa T."/>
            <person name="Bhattacharyya M.K."/>
            <person name="Sandhu D."/>
            <person name="Valliyodan B."/>
            <person name="Lindquist E."/>
            <person name="Peto M."/>
            <person name="Grant D."/>
            <person name="Shu S."/>
            <person name="Goodstein D."/>
            <person name="Barry K."/>
            <person name="Futrell-Griggs M."/>
            <person name="Abernathy B."/>
            <person name="Du J."/>
            <person name="Tian Z."/>
            <person name="Zhu L."/>
            <person name="Gill N."/>
            <person name="Joshi T."/>
            <person name="Libault M."/>
            <person name="Sethuraman A."/>
            <person name="Zhang X.-C."/>
            <person name="Shinozaki K."/>
            <person name="Nguyen H.T."/>
            <person name="Wing R.A."/>
            <person name="Cregan P."/>
            <person name="Specht J."/>
            <person name="Grimwood J."/>
            <person name="Rokhsar D."/>
            <person name="Stacey G."/>
            <person name="Shoemaker R.C."/>
            <person name="Jackson S.A."/>
        </authorList>
    </citation>
    <scope>NUCLEOTIDE SEQUENCE</scope>
    <source>
        <strain evidence="3">cv. Williams 82</strain>
        <tissue evidence="2">Callus</tissue>
    </source>
</reference>